<dbReference type="SUPFAM" id="SSF53474">
    <property type="entry name" value="alpha/beta-Hydrolases"/>
    <property type="match status" value="1"/>
</dbReference>
<gene>
    <name evidence="3" type="ORF">E8E12_011669</name>
</gene>
<dbReference type="EMBL" id="SWKV01000002">
    <property type="protein sequence ID" value="KAF3047785.1"/>
    <property type="molecule type" value="Genomic_DNA"/>
</dbReference>
<evidence type="ECO:0008006" key="5">
    <source>
        <dbReference type="Google" id="ProtNLM"/>
    </source>
</evidence>
<dbReference type="Gene3D" id="3.40.50.1820">
    <property type="entry name" value="alpha/beta hydrolase"/>
    <property type="match status" value="1"/>
</dbReference>
<dbReference type="Proteomes" id="UP000758155">
    <property type="component" value="Unassembled WGS sequence"/>
</dbReference>
<proteinExistence type="inferred from homology"/>
<evidence type="ECO:0000256" key="1">
    <source>
        <dbReference type="ARBA" id="ARBA00005622"/>
    </source>
</evidence>
<evidence type="ECO:0000313" key="4">
    <source>
        <dbReference type="Proteomes" id="UP000758155"/>
    </source>
</evidence>
<dbReference type="PANTHER" id="PTHR40841">
    <property type="entry name" value="SIDEROPHORE TRIACETYLFUSARININE C ESTERASE"/>
    <property type="match status" value="1"/>
</dbReference>
<reference evidence="3" key="1">
    <citation type="submission" date="2019-04" db="EMBL/GenBank/DDBJ databases">
        <title>Sequencing of skin fungus with MAO and IRED activity.</title>
        <authorList>
            <person name="Marsaioli A.J."/>
            <person name="Bonatto J.M.C."/>
            <person name="Reis Junior O."/>
        </authorList>
    </citation>
    <scope>NUCLEOTIDE SEQUENCE</scope>
    <source>
        <strain evidence="3">28M1</strain>
    </source>
</reference>
<evidence type="ECO:0000256" key="2">
    <source>
        <dbReference type="ARBA" id="ARBA00022801"/>
    </source>
</evidence>
<comment type="similarity">
    <text evidence="1">Belongs to the esterase D family.</text>
</comment>
<protein>
    <recommendedName>
        <fullName evidence="5">Hydrolase</fullName>
    </recommendedName>
</protein>
<keyword evidence="4" id="KW-1185">Reference proteome</keyword>
<keyword evidence="2" id="KW-0378">Hydrolase</keyword>
<evidence type="ECO:0000313" key="3">
    <source>
        <dbReference type="EMBL" id="KAF3047785.1"/>
    </source>
</evidence>
<dbReference type="AlphaFoldDB" id="A0A9P4X1B9"/>
<dbReference type="OrthoDB" id="446683at2759"/>
<dbReference type="PANTHER" id="PTHR40841:SF2">
    <property type="entry name" value="SIDEROPHORE-DEGRADING ESTERASE (EUROFUNG)"/>
    <property type="match status" value="1"/>
</dbReference>
<comment type="caution">
    <text evidence="3">The sequence shown here is derived from an EMBL/GenBank/DDBJ whole genome shotgun (WGS) entry which is preliminary data.</text>
</comment>
<dbReference type="InterPro" id="IPR000801">
    <property type="entry name" value="Esterase-like"/>
</dbReference>
<organism evidence="3 4">
    <name type="scientific">Didymella heteroderae</name>
    <dbReference type="NCBI Taxonomy" id="1769908"/>
    <lineage>
        <taxon>Eukaryota</taxon>
        <taxon>Fungi</taxon>
        <taxon>Dikarya</taxon>
        <taxon>Ascomycota</taxon>
        <taxon>Pezizomycotina</taxon>
        <taxon>Dothideomycetes</taxon>
        <taxon>Pleosporomycetidae</taxon>
        <taxon>Pleosporales</taxon>
        <taxon>Pleosporineae</taxon>
        <taxon>Didymellaceae</taxon>
        <taxon>Didymella</taxon>
    </lineage>
</organism>
<sequence length="307" mass="34435">MAISIGAWTFRPLATELPATVLPNIGFWGASNGTWEYQIQLSWPLNWTTPLRNATVETIYILDGNAQGLSATEAVRRRRPVEFNQPDIITVSIGYPKTIEDSPYSAQRYSDMQPPVCSTCLTPTLPGVPSNADGLISFIDTALRPWVQKEVFKAAYFDRDALYGHSFAGLFSLYVLTVRPDLFDTFLSASPALYWNDDYVFNHTDFLAPLRNNATSGSNGAKPALQLSYGELEQFPRQRRRETDEEFEFRKSVLVPQRMTDLTSRLYAELAGSPVLRDVELNAFPNSYHATVGGAAFSDGIDYFLDW</sequence>
<dbReference type="InterPro" id="IPR052558">
    <property type="entry name" value="Siderophore_Hydrolase_D"/>
</dbReference>
<dbReference type="InterPro" id="IPR029058">
    <property type="entry name" value="AB_hydrolase_fold"/>
</dbReference>
<dbReference type="Pfam" id="PF00756">
    <property type="entry name" value="Esterase"/>
    <property type="match status" value="1"/>
</dbReference>
<accession>A0A9P4X1B9</accession>
<dbReference type="GO" id="GO:0016788">
    <property type="term" value="F:hydrolase activity, acting on ester bonds"/>
    <property type="evidence" value="ECO:0007669"/>
    <property type="project" value="TreeGrafter"/>
</dbReference>
<name>A0A9P4X1B9_9PLEO</name>